<dbReference type="GeneID" id="109010146"/>
<dbReference type="STRING" id="51240.A0A2I4GR85"/>
<feature type="compositionally biased region" description="Basic and acidic residues" evidence="1">
    <location>
        <begin position="376"/>
        <end position="426"/>
    </location>
</feature>
<feature type="region of interest" description="Disordered" evidence="1">
    <location>
        <begin position="1058"/>
        <end position="1097"/>
    </location>
</feature>
<dbReference type="InterPro" id="IPR045606">
    <property type="entry name" value="ATXR3_C"/>
</dbReference>
<dbReference type="CDD" id="cd09917">
    <property type="entry name" value="F-box_SF"/>
    <property type="match status" value="1"/>
</dbReference>
<evidence type="ECO:0000313" key="2">
    <source>
        <dbReference type="Proteomes" id="UP000235220"/>
    </source>
</evidence>
<dbReference type="PROSITE" id="PS50280">
    <property type="entry name" value="SET"/>
    <property type="match status" value="1"/>
</dbReference>
<proteinExistence type="predicted"/>
<feature type="compositionally biased region" description="Basic and acidic residues" evidence="1">
    <location>
        <begin position="1628"/>
        <end position="1638"/>
    </location>
</feature>
<dbReference type="RefSeq" id="XP_018846411.1">
    <property type="nucleotide sequence ID" value="XM_018990866.2"/>
</dbReference>
<feature type="compositionally biased region" description="Basic and acidic residues" evidence="1">
    <location>
        <begin position="441"/>
        <end position="460"/>
    </location>
</feature>
<feature type="compositionally biased region" description="Low complexity" evidence="1">
    <location>
        <begin position="946"/>
        <end position="956"/>
    </location>
</feature>
<feature type="compositionally biased region" description="Polar residues" evidence="1">
    <location>
        <begin position="1058"/>
        <end position="1085"/>
    </location>
</feature>
<dbReference type="CDD" id="cd10531">
    <property type="entry name" value="SET_SETD2-like"/>
    <property type="match status" value="1"/>
</dbReference>
<organism evidence="2 3">
    <name type="scientific">Juglans regia</name>
    <name type="common">English walnut</name>
    <dbReference type="NCBI Taxonomy" id="51240"/>
    <lineage>
        <taxon>Eukaryota</taxon>
        <taxon>Viridiplantae</taxon>
        <taxon>Streptophyta</taxon>
        <taxon>Embryophyta</taxon>
        <taxon>Tracheophyta</taxon>
        <taxon>Spermatophyta</taxon>
        <taxon>Magnoliopsida</taxon>
        <taxon>eudicotyledons</taxon>
        <taxon>Gunneridae</taxon>
        <taxon>Pentapetalae</taxon>
        <taxon>rosids</taxon>
        <taxon>fabids</taxon>
        <taxon>Fagales</taxon>
        <taxon>Juglandaceae</taxon>
        <taxon>Juglans</taxon>
    </lineage>
</organism>
<dbReference type="FunCoup" id="A0A2I4GR85">
    <property type="interactions" value="2470"/>
</dbReference>
<feature type="compositionally biased region" description="Polar residues" evidence="1">
    <location>
        <begin position="522"/>
        <end position="531"/>
    </location>
</feature>
<dbReference type="InterPro" id="IPR001214">
    <property type="entry name" value="SET_dom"/>
</dbReference>
<keyword evidence="2" id="KW-1185">Reference proteome</keyword>
<feature type="compositionally biased region" description="Basic and acidic residues" evidence="1">
    <location>
        <begin position="85"/>
        <end position="102"/>
    </location>
</feature>
<protein>
    <submittedName>
        <fullName evidence="3">Histone-lysine N-methyltransferase ATXR3</fullName>
    </submittedName>
</protein>
<dbReference type="SUPFAM" id="SSF82199">
    <property type="entry name" value="SET domain"/>
    <property type="match status" value="1"/>
</dbReference>
<dbReference type="InterPro" id="IPR032675">
    <property type="entry name" value="LRR_dom_sf"/>
</dbReference>
<feature type="compositionally biased region" description="Polar residues" evidence="1">
    <location>
        <begin position="964"/>
        <end position="980"/>
    </location>
</feature>
<dbReference type="Proteomes" id="UP000235220">
    <property type="component" value="Chromosome 1"/>
</dbReference>
<feature type="compositionally biased region" description="Basic and acidic residues" evidence="1">
    <location>
        <begin position="533"/>
        <end position="546"/>
    </location>
</feature>
<dbReference type="Gramene" id="Jr01_19560_p1">
    <property type="protein sequence ID" value="cds.Jr01_19560_p1"/>
    <property type="gene ID" value="Jr01_19560"/>
</dbReference>
<dbReference type="Gene3D" id="3.80.10.10">
    <property type="entry name" value="Ribonuclease Inhibitor"/>
    <property type="match status" value="1"/>
</dbReference>
<name>A0A2I4GR85_JUGRE</name>
<evidence type="ECO:0000256" key="1">
    <source>
        <dbReference type="SAM" id="MobiDB-lite"/>
    </source>
</evidence>
<sequence>MGDGGVACMPLQQQHHMERFPIPEKTLYGNGSKNGSNSNNNGFNSKSLKLADTERKKKMKVKKEQFAKNGESEKSDLGFNRGKKSSREVENGETFAEKVQKEEVEEGELGTLNGDFVSRRSEIEKGEIVDKWRRSEVEKGEVAYGKWRKDEVEKGEIVPEKTRRGEAERVDFGSWRGSKDEIEKGEFIPDRWHKGEAPRDEYNHYKSRRYELGNDKGSRFEVERTPPSGKYSGDDSFRRKEFNRNGSQLCKSTPRWESGQERNIRISSKIVDEEGLYRNEYSNGKNHGRDYSSGNRLKRYGTDSDSTERKYHGDYGDYVGSKTRRLSEDSNRTAHSDHYSRRSVERSYRNLASSKMTPSEKYSSRHYESSLSSRIVYDRHGRSPGHSERSPLDRARYYDHRDRSPVRRERSPYGRERSPHGRERSPHGRNRHHDHRNRTPTHAERSPHDRARNHDRRDRTPNYQERSPIDRSRPSSYREASRKGGTSEKRNPQIGSKEQEDKPSQRDPIEKDSHYSAKESQDTSSVHNVNGSLEKDVECETHKEEQSQSPSIACKESSHVDGTLPEELPSMEEDMDICDTPPHIPVVADSATGKWFYLDYYGMECGPSKLGDLKTLVGEGALMSDHLIRHLDSDRWVTVENATSPLITVSFPFIASDTITQLVKPPEAPGNLLADTGDTRQFGPGEEIPVTLSEFLVCTDNSAAAFEPSEDLHIDERVGALLHGFPVVPGKELETVAEALQMRIEPTEWGEGWGNSEGFAWYQTHRSEAFDQKNDQLSRISDIKSKEDAESRLIATSDKDHGFACGEFGDWFSGRWPCKGGDWKRNDEAGQDKSFRKKLVLNDGFSLCQMPKSGYEDPRWHRKDDLYYPSHSRRLDLPPWAFSLSDEKNDCSGVSRPVQSKSTAIVRGVKGTMLTVVRINACVVKDHGSFISDPRTKVRGKERYSSRSSRPYSSGSDGKRSSTECDSQSKSANDQGSQDSWKCGASINPPKDRLCSVDDLQLHLGDWYYLDGAGHELGPSSFSHLQVLADQGVIQKHISVFRKFDKIWVPVLSAGETTEASVKSDQENTSASGDSSRPFSQSQGTALGDSKTKPSFSHDLHPQFIGYTRGKLHELVMKSYKSREFAAAINEVLDPWINVRQPKKEMEKHIYRKSEGDAHAAKRARLLGDEIEEYEVEEDMHTIKDESTFDDLCGDVFFNREENENSESEMGSWGLLDGHVLARVFHFLRSDIKSLAFISLTCKHWRAASSFYKDISRHIDLSTLGPNCTDSILLNIMNGYGKGRMNSMVLKGCTNITSELLEEILHSFPCISYIDIRGCSQFDELVLKFANINWIKTRISRVTKIFEESPSKIRSLKQITERTSSISKKGLGGDMDDFGELKDYFDSVDKRDSANQLFRRSLYKRSKLFDARKSSSILSRDARMRRWAIKKSDNSYKRMEEFILSGLKDIMNKNTFDFFVPKVAEIEDRIKKGYYIGHGLSSVKEDISRMCRDAIKAKNRGDAGDMNHIIPLFIKLATRLEDSSKSSYERDEMMKSWEDDSPAASKYKKKLNKSLTERKYVNKSNGTSFSNYGLDYVEYASDREIRRRLSKLNKKSMHSESETSDDLDRSSDGKSESESTASDVESDLDIRSEVRPADSRGNGHFIRDEGLDSMTDDREWGARMTKASLVPPVTRKYEVIDQYVTVADDEDVQRKMRVSLPEDYVEKLHAQKSGTEESDMELPEVKDYKPRKQLGVEVLEQEVYGIDPYTHNLLLDSMPEELDWPLLEKHLFIEDVLLQALNKQVRQFTGTGNTPMMYPLQPVIEEIEKAAEEDCDIRTVRMCQGILKAIDSRADDKYVAYRKGLGVVCNKEEGFGEEDFVVEFLGEVYPVWKWFEKQDGIRSLQKNSKDPAPEFYNIYLERPKGDADGYDLVVVDAMHKANYASRICHSCRPNCEAKVTAVGGHYQIGIYSVRKIQYGEEITFDYNSVTESKEEYEVSVCLCGSQVCRGSYLNLTGEGAFQKVLEDCHGVLDGHQLMLEACELNSVSEEDYLDLGRAGLGSCLLGGLPEWVVAYSARLVRFINFERTKLPAEILKHNLEEKRKYFSDICLEVEKSDAEVQAEGVYNQRLQNLAVTLDKVRYVMRCIFGDPKKAPPPLEKLSPEEVVSFFWKGEGSFVDELLQCMAPHVEEGTLNDLKSKIHAHDPSGSDDIQKELQRSLLWLRDEVRNLPCTYKSRHDAAADLIHIYAYTKCFFRIREYKAVTSPPVYISPLDLGPKYAEILGDGFQEYCKTYGENYCLGQLIFWHNQTSADPDCSLARASRGCLLLPEIGSFYAKVLKPSRHRVYGPRTVRFMLARMEKQPQRPWPKDRIWSFKSSSNVFGSPMLDAVLNNSSLDREMVQWLKHRPAIFQAMWDR</sequence>
<feature type="region of interest" description="Disordered" evidence="1">
    <location>
        <begin position="1591"/>
        <end position="1650"/>
    </location>
</feature>
<feature type="region of interest" description="Disordered" evidence="1">
    <location>
        <begin position="213"/>
        <end position="566"/>
    </location>
</feature>
<dbReference type="InterPro" id="IPR046341">
    <property type="entry name" value="SET_dom_sf"/>
</dbReference>
<feature type="compositionally biased region" description="Basic and acidic residues" evidence="1">
    <location>
        <begin position="258"/>
        <end position="277"/>
    </location>
</feature>
<feature type="region of interest" description="Disordered" evidence="1">
    <location>
        <begin position="1"/>
        <end position="107"/>
    </location>
</feature>
<feature type="compositionally biased region" description="Basic and acidic residues" evidence="1">
    <location>
        <begin position="232"/>
        <end position="243"/>
    </location>
</feature>
<dbReference type="SMART" id="SM00317">
    <property type="entry name" value="SET"/>
    <property type="match status" value="1"/>
</dbReference>
<dbReference type="PANTHER" id="PTHR46655:SF1">
    <property type="entry name" value="HISTONE-LYSINE N-METHYLTRANSFERASE ATXR3"/>
    <property type="match status" value="1"/>
</dbReference>
<accession>A0A2I4GR85</accession>
<feature type="compositionally biased region" description="Polar residues" evidence="1">
    <location>
        <begin position="350"/>
        <end position="361"/>
    </location>
</feature>
<feature type="compositionally biased region" description="Low complexity" evidence="1">
    <location>
        <begin position="29"/>
        <end position="47"/>
    </location>
</feature>
<dbReference type="InterPro" id="IPR036047">
    <property type="entry name" value="F-box-like_dom_sf"/>
</dbReference>
<reference evidence="3" key="1">
    <citation type="submission" date="2025-08" db="UniProtKB">
        <authorList>
            <consortium name="RefSeq"/>
        </authorList>
    </citation>
    <scope>IDENTIFICATION</scope>
    <source>
        <tissue evidence="3">Leaves</tissue>
    </source>
</reference>
<feature type="compositionally biased region" description="Basic and acidic residues" evidence="1">
    <location>
        <begin position="1597"/>
        <end position="1617"/>
    </location>
</feature>
<evidence type="ECO:0000313" key="3">
    <source>
        <dbReference type="RefSeq" id="XP_018846411.1"/>
    </source>
</evidence>
<dbReference type="InterPro" id="IPR057851">
    <property type="entry name" value="ATXR3_GYF"/>
</dbReference>
<feature type="compositionally biased region" description="Basic and acidic residues" evidence="1">
    <location>
        <begin position="325"/>
        <end position="348"/>
    </location>
</feature>
<dbReference type="SUPFAM" id="SSF81383">
    <property type="entry name" value="F-box domain"/>
    <property type="match status" value="1"/>
</dbReference>
<dbReference type="Pfam" id="PF00856">
    <property type="entry name" value="SET"/>
    <property type="match status" value="1"/>
</dbReference>
<dbReference type="Pfam" id="PF19633">
    <property type="entry name" value="SDG2_C"/>
    <property type="match status" value="1"/>
</dbReference>
<feature type="compositionally biased region" description="Basic and acidic residues" evidence="1">
    <location>
        <begin position="62"/>
        <end position="76"/>
    </location>
</feature>
<dbReference type="OrthoDB" id="308383at2759"/>
<dbReference type="PANTHER" id="PTHR46655">
    <property type="entry name" value="HISTONE-LYSINE N-METHYLTRANSFERASE ATXR3"/>
    <property type="match status" value="1"/>
</dbReference>
<dbReference type="KEGG" id="jre:109010146"/>
<feature type="region of interest" description="Disordered" evidence="1">
    <location>
        <begin position="934"/>
        <end position="983"/>
    </location>
</feature>
<gene>
    <name evidence="3" type="primary">LOC109010146</name>
</gene>
<feature type="compositionally biased region" description="Basic and acidic residues" evidence="1">
    <location>
        <begin position="300"/>
        <end position="315"/>
    </location>
</feature>
<dbReference type="Pfam" id="PF25531">
    <property type="entry name" value="GYF_ATXR3"/>
    <property type="match status" value="1"/>
</dbReference>
<feature type="compositionally biased region" description="Basic and acidic residues" evidence="1">
    <location>
        <begin position="479"/>
        <end position="521"/>
    </location>
</feature>
<dbReference type="Gene3D" id="2.170.270.10">
    <property type="entry name" value="SET domain"/>
    <property type="match status" value="1"/>
</dbReference>
<feature type="compositionally biased region" description="Basic and acidic residues" evidence="1">
    <location>
        <begin position="934"/>
        <end position="945"/>
    </location>
</feature>
<feature type="compositionally biased region" description="Basic residues" evidence="1">
    <location>
        <begin position="427"/>
        <end position="439"/>
    </location>
</feature>
<feature type="compositionally biased region" description="Basic and acidic residues" evidence="1">
    <location>
        <begin position="213"/>
        <end position="224"/>
    </location>
</feature>